<dbReference type="KEGG" id="vg:14013945"/>
<proteinExistence type="predicted"/>
<feature type="compositionally biased region" description="Polar residues" evidence="1">
    <location>
        <begin position="1"/>
        <end position="15"/>
    </location>
</feature>
<feature type="region of interest" description="Disordered" evidence="1">
    <location>
        <begin position="707"/>
        <end position="726"/>
    </location>
</feature>
<name>H6WG14_9CAUD</name>
<evidence type="ECO:0000313" key="2">
    <source>
        <dbReference type="EMBL" id="AEZ65738.1"/>
    </source>
</evidence>
<feature type="region of interest" description="Disordered" evidence="1">
    <location>
        <begin position="1"/>
        <end position="32"/>
    </location>
</feature>
<feature type="region of interest" description="Disordered" evidence="1">
    <location>
        <begin position="525"/>
        <end position="548"/>
    </location>
</feature>
<sequence>MAGPSSGSNYLTSDLDSLAGDLNNGESLPKGEAELATVTQNNFSIENLTKKGLLEEQAKNQPPISDNQGSSPAAGLETPYYVYGENSSANTYPVSFAQNLFGANTDVVAPLEKINFESSFDGSLQNAIAYIVPWKRTGFNSRTPANPTATDTPASQNIFDVGLDLGIDLKFEPPADMSDLYGGTGIGTTGDPLSSPNFFSSDNNLPSFLGDTTPPKWDTDQSKWYDGSTDYQVNTQIYTPTTDVKGNKPPTQDQQAAQEKQKALGSEIPIGLQQGILAGTSFLAGSLLQDNPQLSSIVGTGINQVAGSVFNVPTGPIYVGNENGIVNQVISGASSLAALFGVNIPRGLTTTVRPDRQPNTPKDFNLNVIPSNRTDGAWQFLFNPSELGLSLGPKYSESETWGVMDAKESGTPLQFQRMSNPKLKFSGIKLNGYVFGRQVEDLEQGLFKLLMTAGGADNGASAGPQVLEFVWGKKTFGPCVIKDISITEKMWDNGLLVNADLNFTLEKIPEWTVNDGQVSVYAPYTQPTQTAPEEQKKETPDEGDKSEPALVPTKCVQVRDSINASKQLIDKSIDTSSEIANVRVNYDYITSAEVEMAKNEFATPAEQLIQNYSAWLASAVAAESTLSYSPKCSNSNLIGELSRAKNQEVRTIPFSNDTETDLEKIRSDMRNFCAVTIPPCVNEITKSLQATFDANCSSVGGGNAGGAQSIDPNAPAYIPPYSQQNQ</sequence>
<organism evidence="2 3">
    <name type="scientific">Cyanophage S-TIM5</name>
    <dbReference type="NCBI Taxonomy" id="1137745"/>
    <lineage>
        <taxon>Viruses</taxon>
        <taxon>Duplodnaviria</taxon>
        <taxon>Heunggongvirae</taxon>
        <taxon>Uroviricota</taxon>
        <taxon>Caudoviricetes</taxon>
        <taxon>Aurunvirus</taxon>
        <taxon>Aurunvirus STIM5</taxon>
    </lineage>
</organism>
<evidence type="ECO:0000256" key="1">
    <source>
        <dbReference type="SAM" id="MobiDB-lite"/>
    </source>
</evidence>
<dbReference type="GeneID" id="14013945"/>
<dbReference type="Proteomes" id="UP000007178">
    <property type="component" value="Segment"/>
</dbReference>
<evidence type="ECO:0000313" key="3">
    <source>
        <dbReference type="Proteomes" id="UP000007178"/>
    </source>
</evidence>
<keyword evidence="3" id="KW-1185">Reference proteome</keyword>
<reference evidence="2 3" key="1">
    <citation type="journal article" date="2012" name="Proc. Natl. Acad. Sci. U.S.A.">
        <title>A novel lineage of myoviruses infecting cyanobacteria is widespread in the oceans.</title>
        <authorList>
            <person name="Sabehi G."/>
            <person name="Shaulov L."/>
            <person name="Silver D.H."/>
            <person name="Yanai I."/>
            <person name="Harel A."/>
            <person name="Lindell D."/>
        </authorList>
    </citation>
    <scope>NUCLEOTIDE SEQUENCE [LARGE SCALE GENOMIC DNA]</scope>
</reference>
<dbReference type="EMBL" id="JQ245707">
    <property type="protein sequence ID" value="AEZ65738.1"/>
    <property type="molecule type" value="Genomic_DNA"/>
</dbReference>
<feature type="compositionally biased region" description="Basic and acidic residues" evidence="1">
    <location>
        <begin position="533"/>
        <end position="547"/>
    </location>
</feature>
<protein>
    <submittedName>
        <fullName evidence="2">Virion structural protein and packaging</fullName>
    </submittedName>
</protein>
<accession>H6WG14</accession>
<feature type="region of interest" description="Disordered" evidence="1">
    <location>
        <begin position="239"/>
        <end position="260"/>
    </location>
</feature>
<dbReference type="RefSeq" id="YP_007006152.1">
    <property type="nucleotide sequence ID" value="NC_019516.2"/>
</dbReference>